<feature type="domain" description="HAMP" evidence="13">
    <location>
        <begin position="179"/>
        <end position="231"/>
    </location>
</feature>
<keyword evidence="8" id="KW-0067">ATP-binding</keyword>
<gene>
    <name evidence="14" type="ORF">CX676_15330</name>
</gene>
<evidence type="ECO:0000256" key="9">
    <source>
        <dbReference type="ARBA" id="ARBA00023012"/>
    </source>
</evidence>
<dbReference type="GO" id="GO:0000155">
    <property type="term" value="F:phosphorelay sensor kinase activity"/>
    <property type="evidence" value="ECO:0007669"/>
    <property type="project" value="InterPro"/>
</dbReference>
<evidence type="ECO:0000256" key="5">
    <source>
        <dbReference type="ARBA" id="ARBA00022679"/>
    </source>
</evidence>
<dbReference type="CDD" id="cd16917">
    <property type="entry name" value="HATPase_UhpB-NarQ-NarX-like"/>
    <property type="match status" value="1"/>
</dbReference>
<dbReference type="GO" id="GO:0046983">
    <property type="term" value="F:protein dimerization activity"/>
    <property type="evidence" value="ECO:0007669"/>
    <property type="project" value="InterPro"/>
</dbReference>
<dbReference type="GO" id="GO:0005524">
    <property type="term" value="F:ATP binding"/>
    <property type="evidence" value="ECO:0007669"/>
    <property type="project" value="UniProtKB-KW"/>
</dbReference>
<dbReference type="Proteomes" id="UP000234530">
    <property type="component" value="Chromosome"/>
</dbReference>
<dbReference type="InterPro" id="IPR011712">
    <property type="entry name" value="Sig_transdc_His_kin_sub3_dim/P"/>
</dbReference>
<evidence type="ECO:0000256" key="1">
    <source>
        <dbReference type="ARBA" id="ARBA00000085"/>
    </source>
</evidence>
<dbReference type="InterPro" id="IPR003594">
    <property type="entry name" value="HATPase_dom"/>
</dbReference>
<evidence type="ECO:0000259" key="13">
    <source>
        <dbReference type="PROSITE" id="PS50885"/>
    </source>
</evidence>
<dbReference type="EMBL" id="CP025430">
    <property type="protein sequence ID" value="AUH65368.1"/>
    <property type="molecule type" value="Genomic_DNA"/>
</dbReference>
<evidence type="ECO:0000313" key="14">
    <source>
        <dbReference type="EMBL" id="AUH65368.1"/>
    </source>
</evidence>
<accession>A0A2H5F1D3</accession>
<comment type="subcellular location">
    <subcellularLocation>
        <location evidence="2">Membrane</location>
    </subcellularLocation>
</comment>
<evidence type="ECO:0000256" key="8">
    <source>
        <dbReference type="ARBA" id="ARBA00022840"/>
    </source>
</evidence>
<proteinExistence type="predicted"/>
<dbReference type="PANTHER" id="PTHR24421:SF10">
    <property type="entry name" value="NITRATE_NITRITE SENSOR PROTEIN NARQ"/>
    <property type="match status" value="1"/>
</dbReference>
<keyword evidence="5" id="KW-0808">Transferase</keyword>
<evidence type="ECO:0000313" key="15">
    <source>
        <dbReference type="Proteomes" id="UP000234530"/>
    </source>
</evidence>
<protein>
    <recommendedName>
        <fullName evidence="3">histidine kinase</fullName>
        <ecNumber evidence="3">2.7.13.3</ecNumber>
    </recommendedName>
</protein>
<comment type="catalytic activity">
    <reaction evidence="1">
        <text>ATP + protein L-histidine = ADP + protein N-phospho-L-histidine.</text>
        <dbReference type="EC" id="2.7.13.3"/>
    </reaction>
</comment>
<dbReference type="EC" id="2.7.13.3" evidence="3"/>
<dbReference type="Pfam" id="PF16448">
    <property type="entry name" value="LapD_MoxY_N"/>
    <property type="match status" value="1"/>
</dbReference>
<evidence type="ECO:0000256" key="10">
    <source>
        <dbReference type="SAM" id="Coils"/>
    </source>
</evidence>
<keyword evidence="9" id="KW-0902">Two-component regulatory system</keyword>
<keyword evidence="11" id="KW-0812">Transmembrane</keyword>
<dbReference type="Gene3D" id="1.20.5.1930">
    <property type="match status" value="1"/>
</dbReference>
<evidence type="ECO:0000256" key="2">
    <source>
        <dbReference type="ARBA" id="ARBA00004370"/>
    </source>
</evidence>
<dbReference type="Pfam" id="PF07730">
    <property type="entry name" value="HisKA_3"/>
    <property type="match status" value="1"/>
</dbReference>
<dbReference type="SMART" id="SM00387">
    <property type="entry name" value="HATPase_c"/>
    <property type="match status" value="1"/>
</dbReference>
<organism evidence="14 15">
    <name type="scientific">Paracoccus zhejiangensis</name>
    <dbReference type="NCBI Taxonomy" id="1077935"/>
    <lineage>
        <taxon>Bacteria</taxon>
        <taxon>Pseudomonadati</taxon>
        <taxon>Pseudomonadota</taxon>
        <taxon>Alphaproteobacteria</taxon>
        <taxon>Rhodobacterales</taxon>
        <taxon>Paracoccaceae</taxon>
        <taxon>Paracoccus</taxon>
    </lineage>
</organism>
<evidence type="ECO:0000256" key="3">
    <source>
        <dbReference type="ARBA" id="ARBA00012438"/>
    </source>
</evidence>
<feature type="domain" description="Histidine kinase" evidence="12">
    <location>
        <begin position="254"/>
        <end position="441"/>
    </location>
</feature>
<dbReference type="SUPFAM" id="SSF55874">
    <property type="entry name" value="ATPase domain of HSP90 chaperone/DNA topoisomerase II/histidine kinase"/>
    <property type="match status" value="1"/>
</dbReference>
<dbReference type="KEGG" id="pzh:CX676_15330"/>
<dbReference type="OrthoDB" id="9778496at2"/>
<keyword evidence="7" id="KW-0418">Kinase</keyword>
<dbReference type="PROSITE" id="PS50109">
    <property type="entry name" value="HIS_KIN"/>
    <property type="match status" value="1"/>
</dbReference>
<evidence type="ECO:0000256" key="11">
    <source>
        <dbReference type="SAM" id="Phobius"/>
    </source>
</evidence>
<keyword evidence="6" id="KW-0547">Nucleotide-binding</keyword>
<evidence type="ECO:0000256" key="4">
    <source>
        <dbReference type="ARBA" id="ARBA00022553"/>
    </source>
</evidence>
<dbReference type="Pfam" id="PF02518">
    <property type="entry name" value="HATPase_c"/>
    <property type="match status" value="1"/>
</dbReference>
<keyword evidence="4" id="KW-0597">Phosphoprotein</keyword>
<keyword evidence="11" id="KW-1133">Transmembrane helix</keyword>
<dbReference type="InterPro" id="IPR032244">
    <property type="entry name" value="LapD_MoxY_N"/>
</dbReference>
<sequence>MAAMTRLTLTQRILSVIFAIQLMLLVVLTLFSLQNLRQTVTSELRTGVETARSLVLATIGTMQDAVPLDRLMATLPERLVSPRNAAITILDARDGALHQVTPAAGVTTAAPLWFARLIAPEPQETRLPVVIERRMLGYVSITADPTAQIVTAWQDMRRILGLTALAALLQGALIVWLTRRALRPVGDIAARLTDLTQGRLEARVGPLPQPDLAPIGRGVDLLGAALEQARAEREHLQRQVVTRTDDERKAIARDLHDEMGPCLFGLRVEADALRQRSDDPAIRDHAEAITAIADEISRVNRALLDDLRPAPLGQLPLATVLKGHVQDLAGRFPDTGIRISIPPDLPEPDEATALTLFRILQEGTTNALRHAGAGRITATLGSDPTHWTMTVRDDGKGIAPGTPRGTGLSGMAERIALLAGRLDISSDRTGTTLTAALPRGRNR</sequence>
<name>A0A2H5F1D3_9RHOB</name>
<dbReference type="PANTHER" id="PTHR24421">
    <property type="entry name" value="NITRATE/NITRITE SENSOR PROTEIN NARX-RELATED"/>
    <property type="match status" value="1"/>
</dbReference>
<keyword evidence="11" id="KW-0472">Membrane</keyword>
<dbReference type="InterPro" id="IPR003660">
    <property type="entry name" value="HAMP_dom"/>
</dbReference>
<keyword evidence="15" id="KW-1185">Reference proteome</keyword>
<dbReference type="InterPro" id="IPR050482">
    <property type="entry name" value="Sensor_HK_TwoCompSys"/>
</dbReference>
<feature type="coiled-coil region" evidence="10">
    <location>
        <begin position="219"/>
        <end position="246"/>
    </location>
</feature>
<evidence type="ECO:0000256" key="6">
    <source>
        <dbReference type="ARBA" id="ARBA00022741"/>
    </source>
</evidence>
<dbReference type="GO" id="GO:0016020">
    <property type="term" value="C:membrane"/>
    <property type="evidence" value="ECO:0007669"/>
    <property type="project" value="UniProtKB-SubCell"/>
</dbReference>
<feature type="transmembrane region" description="Helical" evidence="11">
    <location>
        <begin position="12"/>
        <end position="33"/>
    </location>
</feature>
<reference evidence="14 15" key="1">
    <citation type="journal article" date="2013" name="Antonie Van Leeuwenhoek">
        <title>Paracoccus zhejiangensis sp. nov., isolated from activated sludge in wastewater-treatment system.</title>
        <authorList>
            <person name="Wu Z.G."/>
            <person name="Zhang D.F."/>
            <person name="Liu Y.L."/>
            <person name="Wang F."/>
            <person name="Jiang X."/>
            <person name="Li C."/>
            <person name="Li S.P."/>
            <person name="Hong Q."/>
            <person name="Li W.J."/>
        </authorList>
    </citation>
    <scope>NUCLEOTIDE SEQUENCE [LARGE SCALE GENOMIC DNA]</scope>
    <source>
        <strain evidence="14 15">J6</strain>
    </source>
</reference>
<dbReference type="AlphaFoldDB" id="A0A2H5F1D3"/>
<keyword evidence="10" id="KW-0175">Coiled coil</keyword>
<dbReference type="Gene3D" id="3.30.565.10">
    <property type="entry name" value="Histidine kinase-like ATPase, C-terminal domain"/>
    <property type="match status" value="1"/>
</dbReference>
<dbReference type="InterPro" id="IPR005467">
    <property type="entry name" value="His_kinase_dom"/>
</dbReference>
<evidence type="ECO:0000259" key="12">
    <source>
        <dbReference type="PROSITE" id="PS50109"/>
    </source>
</evidence>
<dbReference type="PROSITE" id="PS50885">
    <property type="entry name" value="HAMP"/>
    <property type="match status" value="1"/>
</dbReference>
<evidence type="ECO:0000256" key="7">
    <source>
        <dbReference type="ARBA" id="ARBA00022777"/>
    </source>
</evidence>
<dbReference type="InterPro" id="IPR036890">
    <property type="entry name" value="HATPase_C_sf"/>
</dbReference>